<dbReference type="PANTHER" id="PTHR37754:SF1">
    <property type="entry name" value="CALCIUM ION-BINDING PROTEIN"/>
    <property type="match status" value="1"/>
</dbReference>
<keyword evidence="2" id="KW-1185">Reference proteome</keyword>
<dbReference type="EMBL" id="BSYO01000024">
    <property type="protein sequence ID" value="GMH22367.1"/>
    <property type="molecule type" value="Genomic_DNA"/>
</dbReference>
<gene>
    <name evidence="1" type="ORF">Nepgr_024210</name>
</gene>
<accession>A0AAD3T5H6</accession>
<sequence length="166" mass="18290">MGLVTSFMGGGLPSTQMLNLATDKLYHKFVEKDISTFEEFHVAVLDIFNSFNSAIPGKHYDVPLRKEVDKCFTRWKEAGDSSVKKQVFIEFMKNNVSLSKLDDTVLITGLVAPPTAMVAKKAGENVPQLKLIKSIPDVAFVPSATVLALISVKLFGKIFLKNNQSP</sequence>
<dbReference type="Proteomes" id="UP001279734">
    <property type="component" value="Unassembled WGS sequence"/>
</dbReference>
<evidence type="ECO:0000313" key="2">
    <source>
        <dbReference type="Proteomes" id="UP001279734"/>
    </source>
</evidence>
<reference evidence="1" key="1">
    <citation type="submission" date="2023-05" db="EMBL/GenBank/DDBJ databases">
        <title>Nepenthes gracilis genome sequencing.</title>
        <authorList>
            <person name="Fukushima K."/>
        </authorList>
    </citation>
    <scope>NUCLEOTIDE SEQUENCE</scope>
    <source>
        <strain evidence="1">SING2019-196</strain>
    </source>
</reference>
<dbReference type="Pfam" id="PF25284">
    <property type="entry name" value="DUF7874"/>
    <property type="match status" value="1"/>
</dbReference>
<comment type="caution">
    <text evidence="1">The sequence shown here is derived from an EMBL/GenBank/DDBJ whole genome shotgun (WGS) entry which is preliminary data.</text>
</comment>
<dbReference type="AlphaFoldDB" id="A0AAD3T5H6"/>
<dbReference type="InterPro" id="IPR057196">
    <property type="entry name" value="DUF7874"/>
</dbReference>
<name>A0AAD3T5H6_NEPGR</name>
<evidence type="ECO:0008006" key="3">
    <source>
        <dbReference type="Google" id="ProtNLM"/>
    </source>
</evidence>
<dbReference type="PANTHER" id="PTHR37754">
    <property type="entry name" value="CALCIUM ION-BINDING PROTEIN"/>
    <property type="match status" value="1"/>
</dbReference>
<proteinExistence type="predicted"/>
<evidence type="ECO:0000313" key="1">
    <source>
        <dbReference type="EMBL" id="GMH22367.1"/>
    </source>
</evidence>
<organism evidence="1 2">
    <name type="scientific">Nepenthes gracilis</name>
    <name type="common">Slender pitcher plant</name>
    <dbReference type="NCBI Taxonomy" id="150966"/>
    <lineage>
        <taxon>Eukaryota</taxon>
        <taxon>Viridiplantae</taxon>
        <taxon>Streptophyta</taxon>
        <taxon>Embryophyta</taxon>
        <taxon>Tracheophyta</taxon>
        <taxon>Spermatophyta</taxon>
        <taxon>Magnoliopsida</taxon>
        <taxon>eudicotyledons</taxon>
        <taxon>Gunneridae</taxon>
        <taxon>Pentapetalae</taxon>
        <taxon>Caryophyllales</taxon>
        <taxon>Nepenthaceae</taxon>
        <taxon>Nepenthes</taxon>
    </lineage>
</organism>
<protein>
    <recommendedName>
        <fullName evidence="3">Calcium ion-binding protein</fullName>
    </recommendedName>
</protein>